<keyword evidence="3" id="KW-0540">Nuclease</keyword>
<comment type="similarity">
    <text evidence="1 2">Belongs to the UPF0102 family.</text>
</comment>
<dbReference type="STRING" id="1419482.SAMN05444266_103503"/>
<evidence type="ECO:0000313" key="3">
    <source>
        <dbReference type="EMBL" id="SHL49170.1"/>
    </source>
</evidence>
<dbReference type="Proteomes" id="UP000184420">
    <property type="component" value="Unassembled WGS sequence"/>
</dbReference>
<dbReference type="Pfam" id="PF02021">
    <property type="entry name" value="UPF0102"/>
    <property type="match status" value="1"/>
</dbReference>
<keyword evidence="3" id="KW-0255">Endonuclease</keyword>
<dbReference type="PANTHER" id="PTHR34039">
    <property type="entry name" value="UPF0102 PROTEIN YRAN"/>
    <property type="match status" value="1"/>
</dbReference>
<dbReference type="HAMAP" id="MF_00048">
    <property type="entry name" value="UPF0102"/>
    <property type="match status" value="1"/>
</dbReference>
<proteinExistence type="inferred from homology"/>
<dbReference type="GO" id="GO:0003676">
    <property type="term" value="F:nucleic acid binding"/>
    <property type="evidence" value="ECO:0007669"/>
    <property type="project" value="InterPro"/>
</dbReference>
<name>A0A1M7B2G6_9BACT</name>
<gene>
    <name evidence="3" type="ORF">SAMN05444266_103503</name>
</gene>
<dbReference type="RefSeq" id="WP_073080339.1">
    <property type="nucleotide sequence ID" value="NZ_FRBL01000003.1"/>
</dbReference>
<dbReference type="PANTHER" id="PTHR34039:SF1">
    <property type="entry name" value="UPF0102 PROTEIN YRAN"/>
    <property type="match status" value="1"/>
</dbReference>
<evidence type="ECO:0000256" key="1">
    <source>
        <dbReference type="ARBA" id="ARBA00006738"/>
    </source>
</evidence>
<dbReference type="InterPro" id="IPR011335">
    <property type="entry name" value="Restrct_endonuc-II-like"/>
</dbReference>
<dbReference type="GO" id="GO:0004519">
    <property type="term" value="F:endonuclease activity"/>
    <property type="evidence" value="ECO:0007669"/>
    <property type="project" value="UniProtKB-KW"/>
</dbReference>
<dbReference type="AlphaFoldDB" id="A0A1M7B2G6"/>
<dbReference type="Gene3D" id="3.40.1350.10">
    <property type="match status" value="1"/>
</dbReference>
<dbReference type="EMBL" id="FRBL01000003">
    <property type="protein sequence ID" value="SHL49170.1"/>
    <property type="molecule type" value="Genomic_DNA"/>
</dbReference>
<reference evidence="3 4" key="1">
    <citation type="submission" date="2016-11" db="EMBL/GenBank/DDBJ databases">
        <authorList>
            <person name="Jaros S."/>
            <person name="Januszkiewicz K."/>
            <person name="Wedrychowicz H."/>
        </authorList>
    </citation>
    <scope>NUCLEOTIDE SEQUENCE [LARGE SCALE GENOMIC DNA]</scope>
    <source>
        <strain evidence="3 4">DSM 27406</strain>
    </source>
</reference>
<protein>
    <recommendedName>
        <fullName evidence="2">UPF0102 protein SAMN05444266_103503</fullName>
    </recommendedName>
</protein>
<evidence type="ECO:0000256" key="2">
    <source>
        <dbReference type="HAMAP-Rule" id="MF_00048"/>
    </source>
</evidence>
<accession>A0A1M7B2G6</accession>
<dbReference type="InterPro" id="IPR011856">
    <property type="entry name" value="tRNA_endonuc-like_dom_sf"/>
</dbReference>
<dbReference type="CDD" id="cd20736">
    <property type="entry name" value="PoNe_Nuclease"/>
    <property type="match status" value="1"/>
</dbReference>
<dbReference type="SUPFAM" id="SSF52980">
    <property type="entry name" value="Restriction endonuclease-like"/>
    <property type="match status" value="1"/>
</dbReference>
<evidence type="ECO:0000313" key="4">
    <source>
        <dbReference type="Proteomes" id="UP000184420"/>
    </source>
</evidence>
<keyword evidence="4" id="KW-1185">Reference proteome</keyword>
<sequence length="117" mass="13345">MNTRGKTGKQGEELAQAYVRQYCSILAVNWKSGRYELDIIAEKNGQLFFIEVKTRTSEKFGYPEEAVNYKKENHIRAAAASYMEVHDLDPVSVRFDIIAIILHADGSYSLCHLRDVC</sequence>
<dbReference type="InterPro" id="IPR003509">
    <property type="entry name" value="UPF0102_YraN-like"/>
</dbReference>
<organism evidence="3 4">
    <name type="scientific">Chitinophaga jiangningensis</name>
    <dbReference type="NCBI Taxonomy" id="1419482"/>
    <lineage>
        <taxon>Bacteria</taxon>
        <taxon>Pseudomonadati</taxon>
        <taxon>Bacteroidota</taxon>
        <taxon>Chitinophagia</taxon>
        <taxon>Chitinophagales</taxon>
        <taxon>Chitinophagaceae</taxon>
        <taxon>Chitinophaga</taxon>
    </lineage>
</organism>
<keyword evidence="3" id="KW-0378">Hydrolase</keyword>